<organism evidence="1 2">
    <name type="scientific">Marininema mesophilum</name>
    <dbReference type="NCBI Taxonomy" id="1048340"/>
    <lineage>
        <taxon>Bacteria</taxon>
        <taxon>Bacillati</taxon>
        <taxon>Bacillota</taxon>
        <taxon>Bacilli</taxon>
        <taxon>Bacillales</taxon>
        <taxon>Thermoactinomycetaceae</taxon>
        <taxon>Marininema</taxon>
    </lineage>
</organism>
<accession>A0A1H3AEE6</accession>
<evidence type="ECO:0000313" key="1">
    <source>
        <dbReference type="EMBL" id="SDX27209.1"/>
    </source>
</evidence>
<keyword evidence="2" id="KW-1185">Reference proteome</keyword>
<proteinExistence type="predicted"/>
<gene>
    <name evidence="1" type="ORF">SAMN05444487_11333</name>
</gene>
<name>A0A1H3AEE6_9BACL</name>
<evidence type="ECO:0000313" key="2">
    <source>
        <dbReference type="Proteomes" id="UP000198534"/>
    </source>
</evidence>
<reference evidence="1 2" key="1">
    <citation type="submission" date="2016-10" db="EMBL/GenBank/DDBJ databases">
        <authorList>
            <person name="de Groot N.N."/>
        </authorList>
    </citation>
    <scope>NUCLEOTIDE SEQUENCE [LARGE SCALE GENOMIC DNA]</scope>
    <source>
        <strain evidence="1 2">DSM 45610</strain>
    </source>
</reference>
<protein>
    <submittedName>
        <fullName evidence="1">Uncharacterized protein</fullName>
    </submittedName>
</protein>
<dbReference type="Proteomes" id="UP000198534">
    <property type="component" value="Unassembled WGS sequence"/>
</dbReference>
<sequence>MFLAYNTYALRASVKKPVIAEDPTFYFFAPTLLDGEGEGCAKYNRHCSENAKEPLLTRFMNDIHPLGAIWDLFGCLISLG</sequence>
<dbReference type="AlphaFoldDB" id="A0A1H3AEE6"/>
<dbReference type="EMBL" id="FNNQ01000013">
    <property type="protein sequence ID" value="SDX27209.1"/>
    <property type="molecule type" value="Genomic_DNA"/>
</dbReference>